<dbReference type="PANTHER" id="PTHR34382:SF7">
    <property type="entry name" value="PTS SYSTEM N,N'-DIACETYLCHITOBIOSE-SPECIFIC EIIA COMPONENT"/>
    <property type="match status" value="1"/>
</dbReference>
<dbReference type="Gene3D" id="1.20.58.80">
    <property type="entry name" value="Phosphotransferase system, lactose/cellobiose-type IIA subunit"/>
    <property type="match status" value="1"/>
</dbReference>
<evidence type="ECO:0000256" key="6">
    <source>
        <dbReference type="PIRSR" id="PIRSR000699-2"/>
    </source>
</evidence>
<dbReference type="GO" id="GO:0016740">
    <property type="term" value="F:transferase activity"/>
    <property type="evidence" value="ECO:0007669"/>
    <property type="project" value="UniProtKB-KW"/>
</dbReference>
<dbReference type="SUPFAM" id="SSF46973">
    <property type="entry name" value="Enzyme IIa from lactose specific PTS, IIa-lac"/>
    <property type="match status" value="1"/>
</dbReference>
<keyword evidence="2" id="KW-0762">Sugar transport</keyword>
<dbReference type="PANTHER" id="PTHR34382">
    <property type="entry name" value="PTS SYSTEM N,N'-DIACETYLCHITOBIOSE-SPECIFIC EIIA COMPONENT"/>
    <property type="match status" value="1"/>
</dbReference>
<dbReference type="CDD" id="cd00215">
    <property type="entry name" value="PTS_IIA_lac"/>
    <property type="match status" value="1"/>
</dbReference>
<dbReference type="GO" id="GO:0009401">
    <property type="term" value="P:phosphoenolpyruvate-dependent sugar phosphotransferase system"/>
    <property type="evidence" value="ECO:0007669"/>
    <property type="project" value="UniProtKB-KW"/>
</dbReference>
<reference evidence="8 9" key="1">
    <citation type="submission" date="2018-06" db="EMBL/GenBank/DDBJ databases">
        <title>Genomic Encyclopedia of Type Strains, Phase IV (KMG-IV): sequencing the most valuable type-strain genomes for metagenomic binning, comparative biology and taxonomic classification.</title>
        <authorList>
            <person name="Goeker M."/>
        </authorList>
    </citation>
    <scope>NUCLEOTIDE SEQUENCE [LARGE SCALE GENOMIC DNA]</scope>
    <source>
        <strain evidence="8 9">DSM 22112</strain>
    </source>
</reference>
<protein>
    <submittedName>
        <fullName evidence="8">PTS system cellobiose-specific IIA component</fullName>
    </submittedName>
</protein>
<dbReference type="RefSeq" id="WP_113919401.1">
    <property type="nucleotide sequence ID" value="NZ_QNRX01000001.1"/>
</dbReference>
<comment type="caution">
    <text evidence="8">The sequence shown here is derived from an EMBL/GenBank/DDBJ whole genome shotgun (WGS) entry which is preliminary data.</text>
</comment>
<evidence type="ECO:0000256" key="5">
    <source>
        <dbReference type="PIRSR" id="PIRSR000699-1"/>
    </source>
</evidence>
<dbReference type="InterPro" id="IPR003188">
    <property type="entry name" value="PTS_IIA_lac/cel"/>
</dbReference>
<sequence length="109" mass="12147">MNEMEQTIMQLIIHSGDAKTHGYEAIRKINEGDSEGADEEIKLAHDALIVAHNAQTSLLQKEAAGEKVEISALFVHAQDHLMTSMSELNLIEQIVELRKVVNTLVENKK</sequence>
<dbReference type="Proteomes" id="UP000253490">
    <property type="component" value="Unassembled WGS sequence"/>
</dbReference>
<comment type="cofactor">
    <cofactor evidence="6">
        <name>Mg(2+)</name>
        <dbReference type="ChEBI" id="CHEBI:18420"/>
    </cofactor>
    <text evidence="6">Binds 1 Mg(2+) ion per trimer.</text>
</comment>
<name>A0A366II55_9FIRM</name>
<keyword evidence="9" id="KW-1185">Reference proteome</keyword>
<evidence type="ECO:0000256" key="3">
    <source>
        <dbReference type="ARBA" id="ARBA00022679"/>
    </source>
</evidence>
<accession>A0A366II55</accession>
<dbReference type="PIRSF" id="PIRSF000699">
    <property type="entry name" value="PTS_IILac_III"/>
    <property type="match status" value="1"/>
</dbReference>
<feature type="modified residue" description="Phosphohistidine; by HPr" evidence="7">
    <location>
        <position position="76"/>
    </location>
</feature>
<feature type="active site" description="Tele-phosphohistidine intermediate" evidence="5">
    <location>
        <position position="76"/>
    </location>
</feature>
<dbReference type="GO" id="GO:0046872">
    <property type="term" value="F:metal ion binding"/>
    <property type="evidence" value="ECO:0007669"/>
    <property type="project" value="UniProtKB-KW"/>
</dbReference>
<evidence type="ECO:0000256" key="2">
    <source>
        <dbReference type="ARBA" id="ARBA00022597"/>
    </source>
</evidence>
<keyword evidence="1" id="KW-0813">Transport</keyword>
<evidence type="ECO:0000313" key="8">
    <source>
        <dbReference type="EMBL" id="RBP70194.1"/>
    </source>
</evidence>
<evidence type="ECO:0000256" key="7">
    <source>
        <dbReference type="PROSITE-ProRule" id="PRU00418"/>
    </source>
</evidence>
<proteinExistence type="predicted"/>
<evidence type="ECO:0000256" key="1">
    <source>
        <dbReference type="ARBA" id="ARBA00022448"/>
    </source>
</evidence>
<organism evidence="8 9">
    <name type="scientific">Alkalibaculum bacchi</name>
    <dbReference type="NCBI Taxonomy" id="645887"/>
    <lineage>
        <taxon>Bacteria</taxon>
        <taxon>Bacillati</taxon>
        <taxon>Bacillota</taxon>
        <taxon>Clostridia</taxon>
        <taxon>Eubacteriales</taxon>
        <taxon>Eubacteriaceae</taxon>
        <taxon>Alkalibaculum</taxon>
    </lineage>
</organism>
<dbReference type="Pfam" id="PF02255">
    <property type="entry name" value="PTS_IIA"/>
    <property type="match status" value="1"/>
</dbReference>
<dbReference type="InterPro" id="IPR036542">
    <property type="entry name" value="PTS_IIA_lac/cel_sf"/>
</dbReference>
<dbReference type="OrthoDB" id="389577at2"/>
<dbReference type="EMBL" id="QNRX01000001">
    <property type="protein sequence ID" value="RBP70194.1"/>
    <property type="molecule type" value="Genomic_DNA"/>
</dbReference>
<feature type="binding site" evidence="6">
    <location>
        <position position="79"/>
    </location>
    <ligand>
        <name>Mg(2+)</name>
        <dbReference type="ChEBI" id="CHEBI:18420"/>
        <note>ligand shared between all trimeric partners</note>
    </ligand>
</feature>
<dbReference type="PROSITE" id="PS51095">
    <property type="entry name" value="PTS_EIIA_TYPE_3"/>
    <property type="match status" value="1"/>
</dbReference>
<keyword evidence="6" id="KW-0460">Magnesium</keyword>
<keyword evidence="6" id="KW-0479">Metal-binding</keyword>
<dbReference type="AlphaFoldDB" id="A0A366II55"/>
<keyword evidence="3" id="KW-0808">Transferase</keyword>
<gene>
    <name evidence="8" type="ORF">DES36_101253</name>
</gene>
<evidence type="ECO:0000256" key="4">
    <source>
        <dbReference type="ARBA" id="ARBA00022683"/>
    </source>
</evidence>
<evidence type="ECO:0000313" key="9">
    <source>
        <dbReference type="Proteomes" id="UP000253490"/>
    </source>
</evidence>
<keyword evidence="4" id="KW-0598">Phosphotransferase system</keyword>